<feature type="active site" description="Proton donor" evidence="2">
    <location>
        <position position="511"/>
    </location>
</feature>
<dbReference type="PIRSF" id="PIRSF000137">
    <property type="entry name" value="Alcohol_oxidase"/>
    <property type="match status" value="1"/>
</dbReference>
<proteinExistence type="inferred from homology"/>
<dbReference type="Pfam" id="PF00732">
    <property type="entry name" value="GMC_oxred_N"/>
    <property type="match status" value="1"/>
</dbReference>
<reference evidence="4" key="1">
    <citation type="submission" date="2021-10" db="EMBL/GenBank/DDBJ databases">
        <authorList>
            <person name="Piombo E."/>
        </authorList>
    </citation>
    <scope>NUCLEOTIDE SEQUENCE</scope>
</reference>
<evidence type="ECO:0000259" key="3">
    <source>
        <dbReference type="PROSITE" id="PS00624"/>
    </source>
</evidence>
<dbReference type="Gene3D" id="3.50.50.60">
    <property type="entry name" value="FAD/NAD(P)-binding domain"/>
    <property type="match status" value="1"/>
</dbReference>
<dbReference type="GO" id="GO:0050660">
    <property type="term" value="F:flavin adenine dinucleotide binding"/>
    <property type="evidence" value="ECO:0007669"/>
    <property type="project" value="InterPro"/>
</dbReference>
<dbReference type="InterPro" id="IPR036188">
    <property type="entry name" value="FAD/NAD-bd_sf"/>
</dbReference>
<feature type="active site" description="Proton acceptor" evidence="2">
    <location>
        <position position="554"/>
    </location>
</feature>
<dbReference type="PANTHER" id="PTHR11552:SF219">
    <property type="entry name" value="GLUCOSE-METHANOL-CHOLINE OXIDOREDUCTASE N-TERMINAL DOMAIN-CONTAINING PROTEIN"/>
    <property type="match status" value="1"/>
</dbReference>
<sequence length="576" mass="62988">MWPFTTKYPEKTLQDAVVAGEYDYIIVGGGTAGCVVASRLSEDANVKVLVIEKGFVNDSLATRVPLTSCTFDAVPGNVARQTEPNEVCEGKRLSLVHSESLGGCSRINGMLYTRGLPAIYDEWASITGFEEWNWRGVEPYFERLESKLEQTPGRASVQVVQHPPMFGLYKFLEDASSSMGLPVVNQPNQPNAPAAGYSYLDYTIDSEGNRHSALRSFLPTDLAIERQGRLTICTGVIATSLELDVADGRVKGVHVKPVGREEPEFLAARREVILCGGAILTPQLLQLSGVGPASVLERVGLEVKRDLPAVGVGFNDHYGIPICLELPFDQTYHFMERNILQGIYQFVRFCVWGTGFLRSPATQAAINFKSSCVDAKSSEIVLGADELDGTKLANLPDVEVMIVPANTVPGSNVGKSLATLFTCLLRPKSEGKIQVWTTDPEADPEIHTDVLTDQEDVAVARKALRFSMALAERLSRTAADAFPSRIFLAPKNDTDDELDEFARVHIRAILHHSSSCRMGREDKGGVVDGNLRVHGFSNLRVADASVFPTIPATHTMAPTYMVAERCADLIRKTWAD</sequence>
<evidence type="ECO:0000313" key="5">
    <source>
        <dbReference type="Proteomes" id="UP000754883"/>
    </source>
</evidence>
<dbReference type="AlphaFoldDB" id="A0A9N9Y7A4"/>
<dbReference type="SUPFAM" id="SSF54373">
    <property type="entry name" value="FAD-linked reductases, C-terminal domain"/>
    <property type="match status" value="1"/>
</dbReference>
<gene>
    <name evidence="4" type="ORF">CBYS24578_00003622</name>
</gene>
<protein>
    <recommendedName>
        <fullName evidence="3">Glucose-methanol-choline oxidoreductase N-terminal domain-containing protein</fullName>
    </recommendedName>
</protein>
<keyword evidence="5" id="KW-1185">Reference proteome</keyword>
<dbReference type="InterPro" id="IPR007867">
    <property type="entry name" value="GMC_OxRtase_C"/>
</dbReference>
<dbReference type="Pfam" id="PF05199">
    <property type="entry name" value="GMC_oxred_C"/>
    <property type="match status" value="1"/>
</dbReference>
<dbReference type="Gene3D" id="3.30.560.10">
    <property type="entry name" value="Glucose Oxidase, domain 3"/>
    <property type="match status" value="1"/>
</dbReference>
<evidence type="ECO:0000313" key="4">
    <source>
        <dbReference type="EMBL" id="CAG9998326.1"/>
    </source>
</evidence>
<dbReference type="Proteomes" id="UP000754883">
    <property type="component" value="Unassembled WGS sequence"/>
</dbReference>
<dbReference type="OrthoDB" id="269227at2759"/>
<comment type="similarity">
    <text evidence="1">Belongs to the GMC oxidoreductase family.</text>
</comment>
<organism evidence="4 5">
    <name type="scientific">Clonostachys byssicola</name>
    <dbReference type="NCBI Taxonomy" id="160290"/>
    <lineage>
        <taxon>Eukaryota</taxon>
        <taxon>Fungi</taxon>
        <taxon>Dikarya</taxon>
        <taxon>Ascomycota</taxon>
        <taxon>Pezizomycotina</taxon>
        <taxon>Sordariomycetes</taxon>
        <taxon>Hypocreomycetidae</taxon>
        <taxon>Hypocreales</taxon>
        <taxon>Bionectriaceae</taxon>
        <taxon>Clonostachys</taxon>
    </lineage>
</organism>
<dbReference type="SUPFAM" id="SSF51905">
    <property type="entry name" value="FAD/NAD(P)-binding domain"/>
    <property type="match status" value="1"/>
</dbReference>
<evidence type="ECO:0000256" key="1">
    <source>
        <dbReference type="ARBA" id="ARBA00010790"/>
    </source>
</evidence>
<accession>A0A9N9Y7A4</accession>
<comment type="caution">
    <text evidence="4">The sequence shown here is derived from an EMBL/GenBank/DDBJ whole genome shotgun (WGS) entry which is preliminary data.</text>
</comment>
<dbReference type="InterPro" id="IPR000172">
    <property type="entry name" value="GMC_OxRdtase_N"/>
</dbReference>
<dbReference type="PANTHER" id="PTHR11552">
    <property type="entry name" value="GLUCOSE-METHANOL-CHOLINE GMC OXIDOREDUCTASE"/>
    <property type="match status" value="1"/>
</dbReference>
<dbReference type="GO" id="GO:0016614">
    <property type="term" value="F:oxidoreductase activity, acting on CH-OH group of donors"/>
    <property type="evidence" value="ECO:0007669"/>
    <property type="project" value="InterPro"/>
</dbReference>
<name>A0A9N9Y7A4_9HYPO</name>
<dbReference type="PROSITE" id="PS00624">
    <property type="entry name" value="GMC_OXRED_2"/>
    <property type="match status" value="1"/>
</dbReference>
<dbReference type="PROSITE" id="PS51257">
    <property type="entry name" value="PROKAR_LIPOPROTEIN"/>
    <property type="match status" value="1"/>
</dbReference>
<feature type="domain" description="Glucose-methanol-choline oxidoreductase N-terminal" evidence="3">
    <location>
        <begin position="277"/>
        <end position="291"/>
    </location>
</feature>
<dbReference type="InterPro" id="IPR012132">
    <property type="entry name" value="GMC_OxRdtase"/>
</dbReference>
<evidence type="ECO:0000256" key="2">
    <source>
        <dbReference type="PIRSR" id="PIRSR000137-1"/>
    </source>
</evidence>
<dbReference type="EMBL" id="CABFNO020001546">
    <property type="protein sequence ID" value="CAG9998326.1"/>
    <property type="molecule type" value="Genomic_DNA"/>
</dbReference>